<dbReference type="EMBL" id="FTOV01000021">
    <property type="protein sequence ID" value="SIT27433.1"/>
    <property type="molecule type" value="Genomic_DNA"/>
</dbReference>
<keyword evidence="1" id="KW-0472">Membrane</keyword>
<reference evidence="2 3" key="1">
    <citation type="submission" date="2017-01" db="EMBL/GenBank/DDBJ databases">
        <authorList>
            <person name="Mah S.A."/>
            <person name="Swanson W.J."/>
            <person name="Moy G.W."/>
            <person name="Vacquier V.D."/>
        </authorList>
    </citation>
    <scope>NUCLEOTIDE SEQUENCE [LARGE SCALE GENOMIC DNA]</scope>
    <source>
        <strain evidence="2 3">DSM 18014</strain>
    </source>
</reference>
<accession>A0A1N7QX40</accession>
<dbReference type="AlphaFoldDB" id="A0A1N7QX40"/>
<keyword evidence="1" id="KW-1133">Transmembrane helix</keyword>
<name>A0A1N7QX40_9FLAO</name>
<proteinExistence type="predicted"/>
<dbReference type="PROSITE" id="PS51257">
    <property type="entry name" value="PROKAR_LIPOPROTEIN"/>
    <property type="match status" value="1"/>
</dbReference>
<sequence length="110" mass="11990">MEQQKLPNATAVLILGIVSIIGCCCYGLPGLIAGIIALVLAKKDGELYRKNPTAYSNYGQLNAGKIMAIIGIVLSILYVVYVVVMISTLGWDAMKDPQLMQERMRELMGQ</sequence>
<feature type="transmembrane region" description="Helical" evidence="1">
    <location>
        <begin position="12"/>
        <end position="41"/>
    </location>
</feature>
<evidence type="ECO:0000313" key="2">
    <source>
        <dbReference type="EMBL" id="SIT27433.1"/>
    </source>
</evidence>
<organism evidence="2 3">
    <name type="scientific">Chryseobacterium gambrini</name>
    <dbReference type="NCBI Taxonomy" id="373672"/>
    <lineage>
        <taxon>Bacteria</taxon>
        <taxon>Pseudomonadati</taxon>
        <taxon>Bacteroidota</taxon>
        <taxon>Flavobacteriia</taxon>
        <taxon>Flavobacteriales</taxon>
        <taxon>Weeksellaceae</taxon>
        <taxon>Chryseobacterium group</taxon>
        <taxon>Chryseobacterium</taxon>
    </lineage>
</organism>
<evidence type="ECO:0000313" key="3">
    <source>
        <dbReference type="Proteomes" id="UP000185781"/>
    </source>
</evidence>
<feature type="transmembrane region" description="Helical" evidence="1">
    <location>
        <begin position="66"/>
        <end position="91"/>
    </location>
</feature>
<gene>
    <name evidence="2" type="ORF">SAMN05421785_12147</name>
</gene>
<dbReference type="InterPro" id="IPR011655">
    <property type="entry name" value="MpPF26"/>
</dbReference>
<evidence type="ECO:0008006" key="4">
    <source>
        <dbReference type="Google" id="ProtNLM"/>
    </source>
</evidence>
<dbReference type="Proteomes" id="UP000185781">
    <property type="component" value="Unassembled WGS sequence"/>
</dbReference>
<evidence type="ECO:0000256" key="1">
    <source>
        <dbReference type="SAM" id="Phobius"/>
    </source>
</evidence>
<dbReference type="OrthoDB" id="1099888at2"/>
<protein>
    <recommendedName>
        <fullName evidence="4">DUF4190 domain-containing protein</fullName>
    </recommendedName>
</protein>
<dbReference type="NCBIfam" id="NF040945">
    <property type="entry name" value="CCC_membrane"/>
    <property type="match status" value="1"/>
</dbReference>
<dbReference type="Pfam" id="PF07666">
    <property type="entry name" value="MpPF26"/>
    <property type="match status" value="1"/>
</dbReference>
<dbReference type="RefSeq" id="WP_076396520.1">
    <property type="nucleotide sequence ID" value="NZ_CP115857.1"/>
</dbReference>
<keyword evidence="1" id="KW-0812">Transmembrane</keyword>
<dbReference type="STRING" id="373672.SAMN05421785_12147"/>